<accession>A0A1A9QF50</accession>
<keyword evidence="2" id="KW-1185">Reference proteome</keyword>
<evidence type="ECO:0000313" key="1">
    <source>
        <dbReference type="EMBL" id="OAL10576.1"/>
    </source>
</evidence>
<dbReference type="EMBL" id="LWUJ01000010">
    <property type="protein sequence ID" value="OAL10576.1"/>
    <property type="molecule type" value="Genomic_DNA"/>
</dbReference>
<dbReference type="STRING" id="432608.A6V39_00730"/>
<protein>
    <submittedName>
        <fullName evidence="1">Uncharacterized protein</fullName>
    </submittedName>
</protein>
<reference evidence="2" key="1">
    <citation type="submission" date="2016-04" db="EMBL/GenBank/DDBJ databases">
        <authorList>
            <person name="Quiroz-Castaneda R.E."/>
            <person name="Martinez-Ocampo F."/>
        </authorList>
    </citation>
    <scope>NUCLEOTIDE SEQUENCE [LARGE SCALE GENOMIC DNA]</scope>
    <source>
        <strain evidence="2">INIFAP01</strain>
    </source>
</reference>
<organism evidence="1 2">
    <name type="scientific">Candidatus Mycoplasma haematobovis</name>
    <dbReference type="NCBI Taxonomy" id="432608"/>
    <lineage>
        <taxon>Bacteria</taxon>
        <taxon>Bacillati</taxon>
        <taxon>Mycoplasmatota</taxon>
        <taxon>Mollicutes</taxon>
        <taxon>Mycoplasmataceae</taxon>
        <taxon>Mycoplasma</taxon>
    </lineage>
</organism>
<gene>
    <name evidence="1" type="ORF">A6V39_00730</name>
</gene>
<proteinExistence type="predicted"/>
<dbReference type="RefSeq" id="WP_187149811.1">
    <property type="nucleotide sequence ID" value="NZ_LWUJ01000010.1"/>
</dbReference>
<name>A0A1A9QF50_9MOLU</name>
<dbReference type="AlphaFoldDB" id="A0A1A9QF50"/>
<comment type="caution">
    <text evidence="1">The sequence shown here is derived from an EMBL/GenBank/DDBJ whole genome shotgun (WGS) entry which is preliminary data.</text>
</comment>
<evidence type="ECO:0000313" key="2">
    <source>
        <dbReference type="Proteomes" id="UP000077623"/>
    </source>
</evidence>
<sequence length="201" mass="22586">MSIGAKLGMATLSAGAIGGASYGGYVYFSKDSFASKLGISILKLTGKDDETIWGKRLEELKLATGLPTDLEALKASGKTWKDLQKWCATNSSKSFERTTNSDYQNFEKFCTWKMGDKDWNKKIDSTVRETEDKWGTAHTNLKAKADSDLSESLRTVKNTVVTSDRQADRKAMHKWCTDNYKKTWIGNDDKEFKEVQTYCQA</sequence>
<dbReference type="Proteomes" id="UP000077623">
    <property type="component" value="Unassembled WGS sequence"/>
</dbReference>